<evidence type="ECO:0000256" key="5">
    <source>
        <dbReference type="ARBA" id="ARBA00023136"/>
    </source>
</evidence>
<dbReference type="AlphaFoldDB" id="A0A401H1B7"/>
<sequence>MTAHSDEETPLLQPDSPLLKPARTPLPWAQLTILLVLQLAEPLTSQVISPFAPDLIRNIGITGGDETKVGYYVGLMHSIFFATQALTVLHWSRISDHLGRKPIIMTGLTGLSLSMYCFGLSRTFWSLVVSRCLNGALNGNIGVLKSMVAEITDSTNLAEAYSYLPLSWLTGATMGPMIGGSLSRPHERFPSVFGHSEFMQKYPYFLPCAIPATFSAVAVLVSFFFLKETVVSPVSIHQLLRNRLNKSDHNDIDGAKISSPLISRKASTKPLPLRRLLIPRVLVSGGNYALLAIVDICYRSVQPVYLSTPIELGGLGLSPPAIGAILSTYGISNGLLQIFFFAKVIELWGPKKVHIVGIASALPVFALFPIINLLAKAEGYSTIVWAALFLQCAISIAINFCYGSIFMYITASSPNKASLGSVNGLAQMSVSIMRAVGPALANSLFSISIDQEHHYMGGLFVYWCLAALTCVALWGASLLPAQVWQNEVLVDDDVSES</sequence>
<dbReference type="Gene3D" id="1.20.1250.20">
    <property type="entry name" value="MFS general substrate transporter like domains"/>
    <property type="match status" value="1"/>
</dbReference>
<feature type="transmembrane region" description="Helical" evidence="6">
    <location>
        <begin position="353"/>
        <end position="371"/>
    </location>
</feature>
<comment type="subcellular location">
    <subcellularLocation>
        <location evidence="1">Membrane</location>
        <topology evidence="1">Multi-pass membrane protein</topology>
    </subcellularLocation>
</comment>
<dbReference type="GO" id="GO:0022857">
    <property type="term" value="F:transmembrane transporter activity"/>
    <property type="evidence" value="ECO:0007669"/>
    <property type="project" value="InterPro"/>
</dbReference>
<feature type="transmembrane region" description="Helical" evidence="6">
    <location>
        <begin position="69"/>
        <end position="91"/>
    </location>
</feature>
<dbReference type="GO" id="GO:0016020">
    <property type="term" value="C:membrane"/>
    <property type="evidence" value="ECO:0007669"/>
    <property type="project" value="UniProtKB-SubCell"/>
</dbReference>
<feature type="transmembrane region" description="Helical" evidence="6">
    <location>
        <begin position="455"/>
        <end position="476"/>
    </location>
</feature>
<evidence type="ECO:0000256" key="1">
    <source>
        <dbReference type="ARBA" id="ARBA00004141"/>
    </source>
</evidence>
<feature type="transmembrane region" description="Helical" evidence="6">
    <location>
        <begin position="281"/>
        <end position="301"/>
    </location>
</feature>
<dbReference type="OrthoDB" id="419616at2759"/>
<keyword evidence="2" id="KW-0813">Transport</keyword>
<dbReference type="InterPro" id="IPR001958">
    <property type="entry name" value="Tet-R_TetA/multi-R_MdtG-like"/>
</dbReference>
<evidence type="ECO:0000259" key="7">
    <source>
        <dbReference type="PROSITE" id="PS50850"/>
    </source>
</evidence>
<evidence type="ECO:0000256" key="6">
    <source>
        <dbReference type="SAM" id="Phobius"/>
    </source>
</evidence>
<dbReference type="InterPro" id="IPR020846">
    <property type="entry name" value="MFS_dom"/>
</dbReference>
<evidence type="ECO:0000256" key="3">
    <source>
        <dbReference type="ARBA" id="ARBA00022692"/>
    </source>
</evidence>
<dbReference type="InterPro" id="IPR036259">
    <property type="entry name" value="MFS_trans_sf"/>
</dbReference>
<name>A0A401H1B7_9APHY</name>
<dbReference type="Proteomes" id="UP000287166">
    <property type="component" value="Unassembled WGS sequence"/>
</dbReference>
<evidence type="ECO:0000313" key="9">
    <source>
        <dbReference type="Proteomes" id="UP000287166"/>
    </source>
</evidence>
<feature type="domain" description="Major facilitator superfamily (MFS) profile" evidence="7">
    <location>
        <begin position="30"/>
        <end position="484"/>
    </location>
</feature>
<dbReference type="PRINTS" id="PR01035">
    <property type="entry name" value="TCRTETA"/>
</dbReference>
<dbReference type="RefSeq" id="XP_027619134.1">
    <property type="nucleotide sequence ID" value="XM_027763333.1"/>
</dbReference>
<accession>A0A401H1B7</accession>
<keyword evidence="3 6" id="KW-0812">Transmembrane</keyword>
<protein>
    <submittedName>
        <fullName evidence="8">MFS general substrate transporter</fullName>
    </submittedName>
</protein>
<dbReference type="InterPro" id="IPR011701">
    <property type="entry name" value="MFS"/>
</dbReference>
<feature type="transmembrane region" description="Helical" evidence="6">
    <location>
        <begin position="204"/>
        <end position="226"/>
    </location>
</feature>
<dbReference type="CDD" id="cd17330">
    <property type="entry name" value="MFS_SLC46_TetA_like"/>
    <property type="match status" value="1"/>
</dbReference>
<evidence type="ECO:0000313" key="8">
    <source>
        <dbReference type="EMBL" id="GBE88221.1"/>
    </source>
</evidence>
<organism evidence="8 9">
    <name type="scientific">Sparassis crispa</name>
    <dbReference type="NCBI Taxonomy" id="139825"/>
    <lineage>
        <taxon>Eukaryota</taxon>
        <taxon>Fungi</taxon>
        <taxon>Dikarya</taxon>
        <taxon>Basidiomycota</taxon>
        <taxon>Agaricomycotina</taxon>
        <taxon>Agaricomycetes</taxon>
        <taxon>Polyporales</taxon>
        <taxon>Sparassidaceae</taxon>
        <taxon>Sparassis</taxon>
    </lineage>
</organism>
<dbReference type="InParanoid" id="A0A401H1B7"/>
<proteinExistence type="predicted"/>
<comment type="caution">
    <text evidence="8">The sequence shown here is derived from an EMBL/GenBank/DDBJ whole genome shotgun (WGS) entry which is preliminary data.</text>
</comment>
<dbReference type="EMBL" id="BFAD01000013">
    <property type="protein sequence ID" value="GBE88221.1"/>
    <property type="molecule type" value="Genomic_DNA"/>
</dbReference>
<feature type="transmembrane region" description="Helical" evidence="6">
    <location>
        <begin position="430"/>
        <end position="449"/>
    </location>
</feature>
<feature type="transmembrane region" description="Helical" evidence="6">
    <location>
        <begin position="383"/>
        <end position="409"/>
    </location>
</feature>
<dbReference type="SUPFAM" id="SSF103473">
    <property type="entry name" value="MFS general substrate transporter"/>
    <property type="match status" value="1"/>
</dbReference>
<dbReference type="PANTHER" id="PTHR23504:SF15">
    <property type="entry name" value="MAJOR FACILITATOR SUPERFAMILY (MFS) PROFILE DOMAIN-CONTAINING PROTEIN"/>
    <property type="match status" value="1"/>
</dbReference>
<keyword evidence="9" id="KW-1185">Reference proteome</keyword>
<keyword evidence="4 6" id="KW-1133">Transmembrane helix</keyword>
<dbReference type="Pfam" id="PF07690">
    <property type="entry name" value="MFS_1"/>
    <property type="match status" value="1"/>
</dbReference>
<reference evidence="8 9" key="1">
    <citation type="journal article" date="2018" name="Sci. Rep.">
        <title>Genome sequence of the cauliflower mushroom Sparassis crispa (Hanabiratake) and its association with beneficial usage.</title>
        <authorList>
            <person name="Kiyama R."/>
            <person name="Furutani Y."/>
            <person name="Kawaguchi K."/>
            <person name="Nakanishi T."/>
        </authorList>
    </citation>
    <scope>NUCLEOTIDE SEQUENCE [LARGE SCALE GENOMIC DNA]</scope>
</reference>
<feature type="transmembrane region" description="Helical" evidence="6">
    <location>
        <begin position="321"/>
        <end position="341"/>
    </location>
</feature>
<keyword evidence="5 6" id="KW-0472">Membrane</keyword>
<gene>
    <name evidence="8" type="ORF">SCP_1300350</name>
</gene>
<dbReference type="PANTHER" id="PTHR23504">
    <property type="entry name" value="MAJOR FACILITATOR SUPERFAMILY DOMAIN-CONTAINING PROTEIN 10"/>
    <property type="match status" value="1"/>
</dbReference>
<evidence type="ECO:0000256" key="2">
    <source>
        <dbReference type="ARBA" id="ARBA00022448"/>
    </source>
</evidence>
<evidence type="ECO:0000256" key="4">
    <source>
        <dbReference type="ARBA" id="ARBA00022989"/>
    </source>
</evidence>
<feature type="transmembrane region" description="Helical" evidence="6">
    <location>
        <begin position="103"/>
        <end position="125"/>
    </location>
</feature>
<dbReference type="GeneID" id="38785138"/>
<dbReference type="PROSITE" id="PS50850">
    <property type="entry name" value="MFS"/>
    <property type="match status" value="1"/>
</dbReference>